<dbReference type="EMBL" id="ML208904">
    <property type="protein sequence ID" value="TFK59742.1"/>
    <property type="molecule type" value="Genomic_DNA"/>
</dbReference>
<reference evidence="1 2" key="1">
    <citation type="journal article" date="2019" name="Nat. Ecol. Evol.">
        <title>Megaphylogeny resolves global patterns of mushroom evolution.</title>
        <authorList>
            <person name="Varga T."/>
            <person name="Krizsan K."/>
            <person name="Foldi C."/>
            <person name="Dima B."/>
            <person name="Sanchez-Garcia M."/>
            <person name="Sanchez-Ramirez S."/>
            <person name="Szollosi G.J."/>
            <person name="Szarkandi J.G."/>
            <person name="Papp V."/>
            <person name="Albert L."/>
            <person name="Andreopoulos W."/>
            <person name="Angelini C."/>
            <person name="Antonin V."/>
            <person name="Barry K.W."/>
            <person name="Bougher N.L."/>
            <person name="Buchanan P."/>
            <person name="Buyck B."/>
            <person name="Bense V."/>
            <person name="Catcheside P."/>
            <person name="Chovatia M."/>
            <person name="Cooper J."/>
            <person name="Damon W."/>
            <person name="Desjardin D."/>
            <person name="Finy P."/>
            <person name="Geml J."/>
            <person name="Haridas S."/>
            <person name="Hughes K."/>
            <person name="Justo A."/>
            <person name="Karasinski D."/>
            <person name="Kautmanova I."/>
            <person name="Kiss B."/>
            <person name="Kocsube S."/>
            <person name="Kotiranta H."/>
            <person name="LaButti K.M."/>
            <person name="Lechner B.E."/>
            <person name="Liimatainen K."/>
            <person name="Lipzen A."/>
            <person name="Lukacs Z."/>
            <person name="Mihaltcheva S."/>
            <person name="Morgado L.N."/>
            <person name="Niskanen T."/>
            <person name="Noordeloos M.E."/>
            <person name="Ohm R.A."/>
            <person name="Ortiz-Santana B."/>
            <person name="Ovrebo C."/>
            <person name="Racz N."/>
            <person name="Riley R."/>
            <person name="Savchenko A."/>
            <person name="Shiryaev A."/>
            <person name="Soop K."/>
            <person name="Spirin V."/>
            <person name="Szebenyi C."/>
            <person name="Tomsovsky M."/>
            <person name="Tulloss R.E."/>
            <person name="Uehling J."/>
            <person name="Grigoriev I.V."/>
            <person name="Vagvolgyi C."/>
            <person name="Papp T."/>
            <person name="Martin F.M."/>
            <person name="Miettinen O."/>
            <person name="Hibbett D.S."/>
            <person name="Nagy L.G."/>
        </authorList>
    </citation>
    <scope>NUCLEOTIDE SEQUENCE [LARGE SCALE GENOMIC DNA]</scope>
    <source>
        <strain evidence="1 2">NL-1719</strain>
    </source>
</reference>
<dbReference type="Proteomes" id="UP000308600">
    <property type="component" value="Unassembled WGS sequence"/>
</dbReference>
<evidence type="ECO:0000313" key="2">
    <source>
        <dbReference type="Proteomes" id="UP000308600"/>
    </source>
</evidence>
<name>A0ACD3A2C9_9AGAR</name>
<sequence>MDEVHSSTGFCELPWSVEPRQWITGGHAKNLHDGLLKFQQQDHTGSLEKEHLWWIFKVDGGISHSTSSKVACYATHVVWAYRLLDELSVLALSCEHLPTGTSVPKPFDQPFKYYNSHMKDWFALMKRSEDVRRSYQQKSPSLSNSDDRKAVLANCLNLWRKTSGWASILCNWAGAALHLCLILEGKHPVTYVEREVRESLSGYVQDLSPANFKNPLHLSLAVSPLCLFSTVELSGRAVNQGVLLSAWTNLGSSRPLQLRKVERILWNALIEIATRNTDLEKRVGKALDDVLALGLEGEDERLRSWFLAKEPLPVGAVEGGKIQAQVGSQQESAIAKPMNVDQSPPPYSLQEDIGDNNRSLRNLAKCVGETPPQDDGMDVDDVVVDKRGESAGDKSAIPRGLDEDDVDMDAEEHPHEQGRNQDTSPQDSEGDSRNKRPITRSKGVGGGVNAGSAESGKENRARTSSSTRPAPSESAQQLRKKRLRPAPNPLPKAKAEMLNKRQKTGLTLDNDGIEEIPADQWFGDLGPQALLLNSLQQFKVKEKVEGDTIYLIDLNNEEYSWVPFMHFIYQSEWIPKMIGRAKGTYVEKMKKKKKEKGGNENGNGGGGGIEGEHEGEGEGEGEDKGKDKGEGGQASNQKDQKDQKDMIPRYLGESSDKERSAFCVLSADEFRNAGPGLSSIFKKQHLVIRNRMPPTELFGEEALAEITILDKPLWIHGIPYFYHLDFSSNSFQDLSIRLAENSPNVRTVRGTARHLIEAHKIGATTGKSLNCLALRMPRGEAPCRELSTDGHAFTTTDTMWTTDGRGHPYPSDAMTWGLAATPGAHHLWHIDVSGLATRILVKSGVKLWFVAHPKPGKDFASVDFFNTSELEKCSADWEVEVVVLRAGDELYMRPNTPHAVITTESSICHGGYLICHTTIRDTCYGLFHCASHGHILTNIEAFPEALFLLRRIMMYWHNVVPAGKPTPHQPDPRTMEGLLDILTVCMLTELGELFDERFWNGTLGERDRIEMIEARRLSRSLVSWLDRNLKVEKTGARPVKVERDIYYGFLAHHLLAFRSALLKHADSRTEADLWSHEDLRTFLEKVYSDSRYEPFWNIWKAGGKVKSYSSNIWMTFKVKRMTLEPIKFDRNISGLTPQDVEWAKSHNIDVKTFIPHEYRAAAAPTRSR</sequence>
<accession>A0ACD3A2C9</accession>
<gene>
    <name evidence="1" type="ORF">BDN72DRAFT_905577</name>
</gene>
<proteinExistence type="predicted"/>
<organism evidence="1 2">
    <name type="scientific">Pluteus cervinus</name>
    <dbReference type="NCBI Taxonomy" id="181527"/>
    <lineage>
        <taxon>Eukaryota</taxon>
        <taxon>Fungi</taxon>
        <taxon>Dikarya</taxon>
        <taxon>Basidiomycota</taxon>
        <taxon>Agaricomycotina</taxon>
        <taxon>Agaricomycetes</taxon>
        <taxon>Agaricomycetidae</taxon>
        <taxon>Agaricales</taxon>
        <taxon>Pluteineae</taxon>
        <taxon>Pluteaceae</taxon>
        <taxon>Pluteus</taxon>
    </lineage>
</organism>
<protein>
    <submittedName>
        <fullName evidence="1">Uncharacterized protein</fullName>
    </submittedName>
</protein>
<keyword evidence="2" id="KW-1185">Reference proteome</keyword>
<evidence type="ECO:0000313" key="1">
    <source>
        <dbReference type="EMBL" id="TFK59742.1"/>
    </source>
</evidence>